<dbReference type="InterPro" id="IPR032812">
    <property type="entry name" value="SbsA_Ig"/>
</dbReference>
<evidence type="ECO:0000259" key="2">
    <source>
        <dbReference type="Pfam" id="PF13205"/>
    </source>
</evidence>
<reference evidence="3 4" key="1">
    <citation type="submission" date="2018-06" db="EMBL/GenBank/DDBJ databases">
        <authorList>
            <consortium name="Pathogen Informatics"/>
            <person name="Doyle S."/>
        </authorList>
    </citation>
    <scope>NUCLEOTIDE SEQUENCE [LARGE SCALE GENOMIC DNA]</scope>
    <source>
        <strain evidence="3 4">NCTC11388</strain>
    </source>
</reference>
<evidence type="ECO:0000313" key="4">
    <source>
        <dbReference type="Proteomes" id="UP000254893"/>
    </source>
</evidence>
<dbReference type="Pfam" id="PF13205">
    <property type="entry name" value="Big_5"/>
    <property type="match status" value="1"/>
</dbReference>
<evidence type="ECO:0000313" key="3">
    <source>
        <dbReference type="EMBL" id="SUJ15550.1"/>
    </source>
</evidence>
<protein>
    <recommendedName>
        <fullName evidence="2">SbsA Ig-like domain-containing protein</fullName>
    </recommendedName>
</protein>
<evidence type="ECO:0000256" key="1">
    <source>
        <dbReference type="ARBA" id="ARBA00022729"/>
    </source>
</evidence>
<dbReference type="AlphaFoldDB" id="A0A380CBL4"/>
<sequence>MTQTSKKDKSRSESIKTTLFQKVVIFSFFCLLILSTIQCANMQHPTGGPKDSLPPKILSELPKNYTRNFKAKKIVLEFDEYVKLNSQFKEFSISPDVDTQPEYKIKKKNLEITLPDSLEENTTYTIHFGKGLVDYNEGNPLPNYSYVFATGNELDSLSISGSVLNGYTKSLDMKNQDKDVMVILIPTRQDSIFGKRKANIFTAVDTAGNFKFNNLREDTYRIYALKEKSSNRIYESTDDWIGFLNDSIVLRKDTSNIKLEFTKPYPDKFRTGEKKLEKDGGIQLVFNRPLLDPAVKILSPQELDASKYIRYGVNKDSALIYTQNTDFDSLKLEIRNYNTVMDTVLIKKGVNVKFEKEILPVLNISNKVDKITHITVTSKMPLASIDKSKVKLTEDSVARTNFQLQKDTLNDQLYHIRFNWKPKRNYTLVLEEKALTGLFGDHNKEFKTNFTLDESENYGDINFNFTNTDSTMQYVVELIDDKKEKVFNRQILGPNNTISYKKFPGGKYSLRVIYDANRNGVWDPADVKTKKQAENIWYLNKTFTIRANWEQNETVNIN</sequence>
<organism evidence="3 4">
    <name type="scientific">Sphingobacterium spiritivorum</name>
    <name type="common">Flavobacterium spiritivorum</name>
    <dbReference type="NCBI Taxonomy" id="258"/>
    <lineage>
        <taxon>Bacteria</taxon>
        <taxon>Pseudomonadati</taxon>
        <taxon>Bacteroidota</taxon>
        <taxon>Sphingobacteriia</taxon>
        <taxon>Sphingobacteriales</taxon>
        <taxon>Sphingobacteriaceae</taxon>
        <taxon>Sphingobacterium</taxon>
    </lineage>
</organism>
<keyword evidence="1" id="KW-0732">Signal</keyword>
<dbReference type="Proteomes" id="UP000254893">
    <property type="component" value="Unassembled WGS sequence"/>
</dbReference>
<name>A0A380CBL4_SPHSI</name>
<dbReference type="EMBL" id="UGYW01000002">
    <property type="protein sequence ID" value="SUJ15550.1"/>
    <property type="molecule type" value="Genomic_DNA"/>
</dbReference>
<proteinExistence type="predicted"/>
<gene>
    <name evidence="3" type="ORF">NCTC11388_02500</name>
</gene>
<feature type="domain" description="SbsA Ig-like" evidence="2">
    <location>
        <begin position="51"/>
        <end position="150"/>
    </location>
</feature>
<accession>A0A380CBL4</accession>